<evidence type="ECO:0000313" key="6">
    <source>
        <dbReference type="Proteomes" id="UP000657918"/>
    </source>
</evidence>
<feature type="domain" description="Disease resistance protein At4g27190-like leucine-rich repeats" evidence="4">
    <location>
        <begin position="125"/>
        <end position="253"/>
    </location>
</feature>
<organism evidence="5 6">
    <name type="scientific">Salix dunnii</name>
    <dbReference type="NCBI Taxonomy" id="1413687"/>
    <lineage>
        <taxon>Eukaryota</taxon>
        <taxon>Viridiplantae</taxon>
        <taxon>Streptophyta</taxon>
        <taxon>Embryophyta</taxon>
        <taxon>Tracheophyta</taxon>
        <taxon>Spermatophyta</taxon>
        <taxon>Magnoliopsida</taxon>
        <taxon>eudicotyledons</taxon>
        <taxon>Gunneridae</taxon>
        <taxon>Pentapetalae</taxon>
        <taxon>rosids</taxon>
        <taxon>fabids</taxon>
        <taxon>Malpighiales</taxon>
        <taxon>Salicaceae</taxon>
        <taxon>Saliceae</taxon>
        <taxon>Salix</taxon>
    </lineage>
</organism>
<keyword evidence="2" id="KW-0175">Coiled coil</keyword>
<name>A0A835JHW9_9ROSI</name>
<dbReference type="AlphaFoldDB" id="A0A835JHW9"/>
<gene>
    <name evidence="5" type="ORF">SADUNF_Sadunf13G0023100</name>
</gene>
<dbReference type="SUPFAM" id="SSF52047">
    <property type="entry name" value="RNI-like"/>
    <property type="match status" value="1"/>
</dbReference>
<dbReference type="Pfam" id="PF23247">
    <property type="entry name" value="LRR_RPS2"/>
    <property type="match status" value="2"/>
</dbReference>
<evidence type="ECO:0000259" key="4">
    <source>
        <dbReference type="Pfam" id="PF23247"/>
    </source>
</evidence>
<dbReference type="PANTHER" id="PTHR33463">
    <property type="entry name" value="NB-ARC DOMAIN-CONTAINING PROTEIN-RELATED"/>
    <property type="match status" value="1"/>
</dbReference>
<evidence type="ECO:0000313" key="5">
    <source>
        <dbReference type="EMBL" id="KAF9670002.1"/>
    </source>
</evidence>
<dbReference type="InterPro" id="IPR050905">
    <property type="entry name" value="Plant_NBS-LRR"/>
</dbReference>
<comment type="caution">
    <text evidence="5">The sequence shown here is derived from an EMBL/GenBank/DDBJ whole genome shotgun (WGS) entry which is preliminary data.</text>
</comment>
<protein>
    <recommendedName>
        <fullName evidence="4">Disease resistance protein At4g27190-like leucine-rich repeats domain-containing protein</fullName>
    </recommendedName>
</protein>
<dbReference type="Gene3D" id="3.80.10.10">
    <property type="entry name" value="Ribonuclease Inhibitor"/>
    <property type="match status" value="1"/>
</dbReference>
<evidence type="ECO:0000256" key="1">
    <source>
        <dbReference type="ARBA" id="ARBA00022821"/>
    </source>
</evidence>
<accession>A0A835JHW9</accession>
<sequence length="714" mass="80479">MASSLVQLHKVEIRNCAMMKKIITEERVEEAATYRIVFPVLKVIVLESLHSLTSIYSGTGILGIPSLEEIGIDNCPNLKTFISSFLSEHIPISVNKGQEYRPRERDNDISTAPFLNCKVAFPNMKRLRMEWNDVMEVIQNGQFRAEYFYSLEGLALTRFPCDYVDFPSHFLQRFINLKELVVRDASFKEIVLYEGKDVESHIRAQLKILELSKLPKLMHLSKEGSQTCNIFQKLETLRVLECGMLKILIPSTLNFQCLTTLEVSNCHGLINLMTSSTAKYLVHLTSMSVTGCNMIEEIIASKENEHTRAGDCPFISEEDDGGYWEEDLNSTVRKLFVEMGDGAAQSKLLSIPKQPTLTCEAKADGNAPSAVSERRATEDLHFTRTPEARRDISPVVETIPRTKQNRINGVILEPKITQLASRYLDFHAASSDKDSKQGQSSSNAMDSKAQISLQAQKDSQTSDNGETSLANASPTISVQQSNRVLVSRSTSAEQVSMLTYTSLANRTSSQELTFDTASSSNTPGSLKPHGVSFEIYRCSIDLLKEILIKSPAEVAISADRLLLLSSLKNLRNCPFLNYQQQNIIQLYAENFDTLVTCHPFEEQKIDWTSSIKSSIEDHKRGLAELDICDEDISSKISRLEAEKDALNKRLQEIQEEEDLIRRDKESLHAQRIIRKGKLKIQMDALLEAHRHQRETEGSASHVNENWAKFRSLFA</sequence>
<keyword evidence="1" id="KW-0611">Plant defense</keyword>
<evidence type="ECO:0000256" key="2">
    <source>
        <dbReference type="SAM" id="Coils"/>
    </source>
</evidence>
<feature type="region of interest" description="Disordered" evidence="3">
    <location>
        <begin position="430"/>
        <end position="474"/>
    </location>
</feature>
<dbReference type="OrthoDB" id="1750315at2759"/>
<keyword evidence="6" id="KW-1185">Reference proteome</keyword>
<proteinExistence type="predicted"/>
<feature type="compositionally biased region" description="Polar residues" evidence="3">
    <location>
        <begin position="443"/>
        <end position="474"/>
    </location>
</feature>
<evidence type="ECO:0000256" key="3">
    <source>
        <dbReference type="SAM" id="MobiDB-lite"/>
    </source>
</evidence>
<feature type="domain" description="Disease resistance protein At4g27190-like leucine-rich repeats" evidence="4">
    <location>
        <begin position="2"/>
        <end position="84"/>
    </location>
</feature>
<feature type="coiled-coil region" evidence="2">
    <location>
        <begin position="629"/>
        <end position="670"/>
    </location>
</feature>
<reference evidence="5 6" key="1">
    <citation type="submission" date="2020-10" db="EMBL/GenBank/DDBJ databases">
        <title>Plant Genome Project.</title>
        <authorList>
            <person name="Zhang R.-G."/>
        </authorList>
    </citation>
    <scope>NUCLEOTIDE SEQUENCE [LARGE SCALE GENOMIC DNA]</scope>
    <source>
        <strain evidence="5">FAFU-HL-1</strain>
        <tissue evidence="5">Leaf</tissue>
    </source>
</reference>
<dbReference type="Proteomes" id="UP000657918">
    <property type="component" value="Unassembled WGS sequence"/>
</dbReference>
<dbReference type="EMBL" id="JADGMS010000013">
    <property type="protein sequence ID" value="KAF9670002.1"/>
    <property type="molecule type" value="Genomic_DNA"/>
</dbReference>
<dbReference type="PANTHER" id="PTHR33463:SF136">
    <property type="entry name" value="NB-ARC DOMAIN-CONTAINING PROTEIN"/>
    <property type="match status" value="1"/>
</dbReference>
<dbReference type="InterPro" id="IPR032675">
    <property type="entry name" value="LRR_dom_sf"/>
</dbReference>
<dbReference type="InterPro" id="IPR057135">
    <property type="entry name" value="At4g27190-like_LRR"/>
</dbReference>